<dbReference type="PANTHER" id="PTHR45828:SF33">
    <property type="entry name" value="DOMON DOMAIN-CONTAINING PROTEIN"/>
    <property type="match status" value="1"/>
</dbReference>
<dbReference type="Proteomes" id="UP001153620">
    <property type="component" value="Chromosome 1"/>
</dbReference>
<keyword evidence="4" id="KW-0391">Immunity</keyword>
<evidence type="ECO:0000256" key="3">
    <source>
        <dbReference type="ARBA" id="ARBA00022588"/>
    </source>
</evidence>
<dbReference type="EMBL" id="OU895877">
    <property type="protein sequence ID" value="CAG9797318.1"/>
    <property type="molecule type" value="Genomic_DNA"/>
</dbReference>
<dbReference type="FunFam" id="2.60.40.4060:FF:000003">
    <property type="entry name" value="Ferric chelate reductase 1"/>
    <property type="match status" value="1"/>
</dbReference>
<keyword evidence="3" id="KW-0399">Innate immunity</keyword>
<evidence type="ECO:0000256" key="1">
    <source>
        <dbReference type="ARBA" id="ARBA00008501"/>
    </source>
</evidence>
<evidence type="ECO:0000313" key="9">
    <source>
        <dbReference type="Proteomes" id="UP001153620"/>
    </source>
</evidence>
<evidence type="ECO:0000256" key="5">
    <source>
        <dbReference type="ARBA" id="ARBA00023022"/>
    </source>
</evidence>
<dbReference type="CDD" id="cd08544">
    <property type="entry name" value="Reeler"/>
    <property type="match status" value="1"/>
</dbReference>
<proteinExistence type="inferred from homology"/>
<organism evidence="8 9">
    <name type="scientific">Chironomus riparius</name>
    <dbReference type="NCBI Taxonomy" id="315576"/>
    <lineage>
        <taxon>Eukaryota</taxon>
        <taxon>Metazoa</taxon>
        <taxon>Ecdysozoa</taxon>
        <taxon>Arthropoda</taxon>
        <taxon>Hexapoda</taxon>
        <taxon>Insecta</taxon>
        <taxon>Pterygota</taxon>
        <taxon>Neoptera</taxon>
        <taxon>Endopterygota</taxon>
        <taxon>Diptera</taxon>
        <taxon>Nematocera</taxon>
        <taxon>Chironomoidea</taxon>
        <taxon>Chironomidae</taxon>
        <taxon>Chironominae</taxon>
        <taxon>Chironomus</taxon>
    </lineage>
</organism>
<dbReference type="PROSITE" id="PS51019">
    <property type="entry name" value="REELIN"/>
    <property type="match status" value="1"/>
</dbReference>
<evidence type="ECO:0000313" key="8">
    <source>
        <dbReference type="EMBL" id="CAG9797318.1"/>
    </source>
</evidence>
<reference evidence="8" key="2">
    <citation type="submission" date="2022-10" db="EMBL/GenBank/DDBJ databases">
        <authorList>
            <consortium name="ENA_rothamsted_submissions"/>
            <consortium name="culmorum"/>
            <person name="King R."/>
        </authorList>
    </citation>
    <scope>NUCLEOTIDE SEQUENCE</scope>
</reference>
<keyword evidence="6" id="KW-0732">Signal</keyword>
<dbReference type="PANTHER" id="PTHR45828">
    <property type="entry name" value="CYTOCHROME B561/FERRIC REDUCTASE TRANSMEMBRANE"/>
    <property type="match status" value="1"/>
</dbReference>
<dbReference type="GO" id="GO:0045087">
    <property type="term" value="P:innate immune response"/>
    <property type="evidence" value="ECO:0007669"/>
    <property type="project" value="UniProtKB-KW"/>
</dbReference>
<keyword evidence="9" id="KW-1185">Reference proteome</keyword>
<feature type="chain" id="PRO_5040344078" description="Reelin domain-containing protein" evidence="6">
    <location>
        <begin position="19"/>
        <end position="164"/>
    </location>
</feature>
<keyword evidence="5" id="KW-0044">Antibiotic</keyword>
<dbReference type="GO" id="GO:0016020">
    <property type="term" value="C:membrane"/>
    <property type="evidence" value="ECO:0007669"/>
    <property type="project" value="TreeGrafter"/>
</dbReference>
<sequence length="164" mass="17796">MEFKVFIVLVAFVGSSYCYSDGAPSSECSSMTPRHHVDPQKSSFPYNIILSKNKIRAGDTIEITVQGKTADDTFKGLLVQARVGDTAVGSFDVSPSSQYIQLNDCGNSKGNAVTHKKITNGIRTVKMLWKAPANLSEKVVVYATVARNGGTFWVNQKSDVISVN</sequence>
<dbReference type="InterPro" id="IPR042307">
    <property type="entry name" value="Reeler_sf"/>
</dbReference>
<dbReference type="GO" id="GO:0042742">
    <property type="term" value="P:defense response to bacterium"/>
    <property type="evidence" value="ECO:0007669"/>
    <property type="project" value="UniProtKB-KW"/>
</dbReference>
<evidence type="ECO:0000256" key="2">
    <source>
        <dbReference type="ARBA" id="ARBA00022529"/>
    </source>
</evidence>
<keyword evidence="2" id="KW-0929">Antimicrobial</keyword>
<dbReference type="Gene3D" id="2.60.40.4060">
    <property type="entry name" value="Reeler domain"/>
    <property type="match status" value="1"/>
</dbReference>
<accession>A0A9N9RIG3</accession>
<evidence type="ECO:0000259" key="7">
    <source>
        <dbReference type="PROSITE" id="PS51019"/>
    </source>
</evidence>
<protein>
    <recommendedName>
        <fullName evidence="7">Reelin domain-containing protein</fullName>
    </recommendedName>
</protein>
<evidence type="ECO:0000256" key="4">
    <source>
        <dbReference type="ARBA" id="ARBA00022859"/>
    </source>
</evidence>
<dbReference type="OrthoDB" id="6418377at2759"/>
<dbReference type="AlphaFoldDB" id="A0A9N9RIG3"/>
<name>A0A9N9RIG3_9DIPT</name>
<feature type="domain" description="Reelin" evidence="7">
    <location>
        <begin position="5"/>
        <end position="164"/>
    </location>
</feature>
<dbReference type="InterPro" id="IPR002861">
    <property type="entry name" value="Reeler_dom"/>
</dbReference>
<dbReference type="Pfam" id="PF02014">
    <property type="entry name" value="Reeler"/>
    <property type="match status" value="1"/>
</dbReference>
<comment type="similarity">
    <text evidence="1">Belongs to the insect defense protein family.</text>
</comment>
<evidence type="ECO:0000256" key="6">
    <source>
        <dbReference type="SAM" id="SignalP"/>
    </source>
</evidence>
<gene>
    <name evidence="8" type="ORF">CHIRRI_LOCUS317</name>
</gene>
<reference evidence="8" key="1">
    <citation type="submission" date="2022-01" db="EMBL/GenBank/DDBJ databases">
        <authorList>
            <person name="King R."/>
        </authorList>
    </citation>
    <scope>NUCLEOTIDE SEQUENCE</scope>
</reference>
<dbReference type="GO" id="GO:0042832">
    <property type="term" value="P:defense response to protozoan"/>
    <property type="evidence" value="ECO:0007669"/>
    <property type="project" value="UniProtKB-ARBA"/>
</dbReference>
<feature type="signal peptide" evidence="6">
    <location>
        <begin position="1"/>
        <end position="18"/>
    </location>
</feature>
<dbReference type="InterPro" id="IPR051237">
    <property type="entry name" value="Ferric-chelate_Red/DefProt"/>
</dbReference>